<dbReference type="InterPro" id="IPR005068">
    <property type="entry name" value="Phage_lambda_Stf-r2"/>
</dbReference>
<evidence type="ECO:0000313" key="1">
    <source>
        <dbReference type="EMBL" id="MBD2860528.1"/>
    </source>
</evidence>
<reference evidence="1" key="1">
    <citation type="submission" date="2020-09" db="EMBL/GenBank/DDBJ databases">
        <title>A novel bacterium of genus Paenibacillus, isolated from South China Sea.</title>
        <authorList>
            <person name="Huang H."/>
            <person name="Mo K."/>
            <person name="Hu Y."/>
        </authorList>
    </citation>
    <scope>NUCLEOTIDE SEQUENCE</scope>
    <source>
        <strain evidence="1">IB182363</strain>
    </source>
</reference>
<name>A0A927C5I5_9BACL</name>
<dbReference type="GO" id="GO:0019062">
    <property type="term" value="P:virion attachment to host cell"/>
    <property type="evidence" value="ECO:0007669"/>
    <property type="project" value="InterPro"/>
</dbReference>
<protein>
    <submittedName>
        <fullName evidence="1">Tail fiber protein</fullName>
    </submittedName>
</protein>
<keyword evidence="2" id="KW-1185">Reference proteome</keyword>
<dbReference type="RefSeq" id="WP_190923739.1">
    <property type="nucleotide sequence ID" value="NZ_JACXJA010000001.1"/>
</dbReference>
<gene>
    <name evidence="1" type="ORF">IDH45_00820</name>
</gene>
<organism evidence="1 2">
    <name type="scientific">Paenibacillus oceani</name>
    <dbReference type="NCBI Taxonomy" id="2772510"/>
    <lineage>
        <taxon>Bacteria</taxon>
        <taxon>Bacillati</taxon>
        <taxon>Bacillota</taxon>
        <taxon>Bacilli</taxon>
        <taxon>Bacillales</taxon>
        <taxon>Paenibacillaceae</taxon>
        <taxon>Paenibacillus</taxon>
    </lineage>
</organism>
<dbReference type="AlphaFoldDB" id="A0A927C5I5"/>
<dbReference type="Pfam" id="PF03406">
    <property type="entry name" value="Phage_fiber_2"/>
    <property type="match status" value="1"/>
</dbReference>
<proteinExistence type="predicted"/>
<dbReference type="CDD" id="cd19958">
    <property type="entry name" value="pyocin_knob"/>
    <property type="match status" value="1"/>
</dbReference>
<comment type="caution">
    <text evidence="1">The sequence shown here is derived from an EMBL/GenBank/DDBJ whole genome shotgun (WGS) entry which is preliminary data.</text>
</comment>
<accession>A0A927C5I5</accession>
<sequence>MQLTPNLNLKKPEGTDVVDIADLNENTDKLDTEVAKLASTTTPGRMSAADKTKLDNATNAATASTLVQRDASGRFKAAAPAAADDVARRQEVTDHADLKATTGGGYGHTTLVDSTSSVATDKAATANAVKQAFDQASRVAVNILPIGMNLDDVIAPGFYRLQTSHSNNPHIACEYGNMLVVRGGSDTITQLVFAYSDPTYTYIRCGNPPQVSTPTGLYSAWAPLVTSKGTTFIGNVEMSPGTGLYLGNMVGLVGKTTNGSNTLLAHVNDQNVSIFGGIGIPSGIHSSAVPTWYNGAVMRNLIHDGGGQTINGITTFGNITVNGLGLFAGASGEMEAVSGQTVTLEVRSNSTTSDAFMSFHIPNNFACHFGLDANTQRLQIGGWSMGTNSYKIWDQRGLFVSTTPHANPQVGDIWIDTST</sequence>
<dbReference type="GO" id="GO:0046718">
    <property type="term" value="P:symbiont entry into host cell"/>
    <property type="evidence" value="ECO:0007669"/>
    <property type="project" value="InterPro"/>
</dbReference>
<dbReference type="Proteomes" id="UP000639396">
    <property type="component" value="Unassembled WGS sequence"/>
</dbReference>
<evidence type="ECO:0000313" key="2">
    <source>
        <dbReference type="Proteomes" id="UP000639396"/>
    </source>
</evidence>
<dbReference type="EMBL" id="JACXJA010000001">
    <property type="protein sequence ID" value="MBD2860528.1"/>
    <property type="molecule type" value="Genomic_DNA"/>
</dbReference>